<evidence type="ECO:0000313" key="5">
    <source>
        <dbReference type="Proteomes" id="UP001153076"/>
    </source>
</evidence>
<evidence type="ECO:0000256" key="2">
    <source>
        <dbReference type="ARBA" id="ARBA00022786"/>
    </source>
</evidence>
<dbReference type="AlphaFoldDB" id="A0A9Q1KU53"/>
<gene>
    <name evidence="4" type="ORF">Cgig2_032596</name>
</gene>
<accession>A0A9Q1KU53</accession>
<dbReference type="Pfam" id="PF00514">
    <property type="entry name" value="Arm"/>
    <property type="match status" value="1"/>
</dbReference>
<evidence type="ECO:0000256" key="3">
    <source>
        <dbReference type="PROSITE-ProRule" id="PRU00259"/>
    </source>
</evidence>
<dbReference type="Proteomes" id="UP001153076">
    <property type="component" value="Unassembled WGS sequence"/>
</dbReference>
<evidence type="ECO:0000313" key="4">
    <source>
        <dbReference type="EMBL" id="KAJ8450971.1"/>
    </source>
</evidence>
<keyword evidence="2" id="KW-0833">Ubl conjugation pathway</keyword>
<dbReference type="InterPro" id="IPR000225">
    <property type="entry name" value="Armadillo"/>
</dbReference>
<evidence type="ECO:0000256" key="1">
    <source>
        <dbReference type="ARBA" id="ARBA00022737"/>
    </source>
</evidence>
<sequence length="261" mass="29915">MRCKCGFGSFEIRTWKERNIDVKFLEDKLSNSQDEREIYMLSNLMEFLYYCIGVIFQTWDKSQEIINEANDARRSQEATYEIKSLVKSNVFNKSVIIDAGNVPPLSYLLMTPDPNTQSNVIATLLKLRKHPKGRKAIINKGGLMPLISVLRDGLRMESKESAASIILYLSSVDRYRIMISATVEGILTLMYPIKDGTFCGKKKALAANFCLLLYRGNHEVNGILGKEPTIMATFTRFFLFYEPFARLLLMELHMLARRHSC</sequence>
<dbReference type="Gene3D" id="1.25.10.10">
    <property type="entry name" value="Leucine-rich Repeat Variant"/>
    <property type="match status" value="1"/>
</dbReference>
<reference evidence="4" key="1">
    <citation type="submission" date="2022-04" db="EMBL/GenBank/DDBJ databases">
        <title>Carnegiea gigantea Genome sequencing and assembly v2.</title>
        <authorList>
            <person name="Copetti D."/>
            <person name="Sanderson M.J."/>
            <person name="Burquez A."/>
            <person name="Wojciechowski M.F."/>
        </authorList>
    </citation>
    <scope>NUCLEOTIDE SEQUENCE</scope>
    <source>
        <strain evidence="4">SGP5-SGP5p</strain>
        <tissue evidence="4">Aerial part</tissue>
    </source>
</reference>
<organism evidence="4 5">
    <name type="scientific">Carnegiea gigantea</name>
    <dbReference type="NCBI Taxonomy" id="171969"/>
    <lineage>
        <taxon>Eukaryota</taxon>
        <taxon>Viridiplantae</taxon>
        <taxon>Streptophyta</taxon>
        <taxon>Embryophyta</taxon>
        <taxon>Tracheophyta</taxon>
        <taxon>Spermatophyta</taxon>
        <taxon>Magnoliopsida</taxon>
        <taxon>eudicotyledons</taxon>
        <taxon>Gunneridae</taxon>
        <taxon>Pentapetalae</taxon>
        <taxon>Caryophyllales</taxon>
        <taxon>Cactineae</taxon>
        <taxon>Cactaceae</taxon>
        <taxon>Cactoideae</taxon>
        <taxon>Echinocereeae</taxon>
        <taxon>Carnegiea</taxon>
    </lineage>
</organism>
<proteinExistence type="predicted"/>
<dbReference type="SUPFAM" id="SSF48371">
    <property type="entry name" value="ARM repeat"/>
    <property type="match status" value="1"/>
</dbReference>
<dbReference type="EMBL" id="JAKOGI010000012">
    <property type="protein sequence ID" value="KAJ8450971.1"/>
    <property type="molecule type" value="Genomic_DNA"/>
</dbReference>
<dbReference type="InterPro" id="IPR016024">
    <property type="entry name" value="ARM-type_fold"/>
</dbReference>
<protein>
    <submittedName>
        <fullName evidence="4">Uncharacterized protein</fullName>
    </submittedName>
</protein>
<name>A0A9Q1KU53_9CARY</name>
<dbReference type="PROSITE" id="PS50176">
    <property type="entry name" value="ARM_REPEAT"/>
    <property type="match status" value="1"/>
</dbReference>
<dbReference type="InterPro" id="IPR011989">
    <property type="entry name" value="ARM-like"/>
</dbReference>
<feature type="repeat" description="ARM" evidence="3">
    <location>
        <begin position="100"/>
        <end position="142"/>
    </location>
</feature>
<keyword evidence="5" id="KW-1185">Reference proteome</keyword>
<keyword evidence="1" id="KW-0677">Repeat</keyword>
<dbReference type="PANTHER" id="PTHR23315:SF116">
    <property type="entry name" value="RING-TYPE E3 UBIQUITIN TRANSFERASE"/>
    <property type="match status" value="1"/>
</dbReference>
<comment type="caution">
    <text evidence="4">The sequence shown here is derived from an EMBL/GenBank/DDBJ whole genome shotgun (WGS) entry which is preliminary data.</text>
</comment>
<dbReference type="PANTHER" id="PTHR23315">
    <property type="entry name" value="U BOX DOMAIN-CONTAINING"/>
    <property type="match status" value="1"/>
</dbReference>